<dbReference type="AlphaFoldDB" id="A0A3P6U367"/>
<reference evidence="1 2" key="1">
    <citation type="submission" date="2018-11" db="EMBL/GenBank/DDBJ databases">
        <authorList>
            <consortium name="Pathogen Informatics"/>
        </authorList>
    </citation>
    <scope>NUCLEOTIDE SEQUENCE [LARGE SCALE GENOMIC DNA]</scope>
</reference>
<keyword evidence="2" id="KW-1185">Reference proteome</keyword>
<accession>A0A3P6U367</accession>
<evidence type="ECO:0000313" key="2">
    <source>
        <dbReference type="Proteomes" id="UP000281553"/>
    </source>
</evidence>
<protein>
    <submittedName>
        <fullName evidence="1">Uncharacterized protein</fullName>
    </submittedName>
</protein>
<name>A0A3P6U367_DIBLA</name>
<organism evidence="1 2">
    <name type="scientific">Dibothriocephalus latus</name>
    <name type="common">Fish tapeworm</name>
    <name type="synonym">Diphyllobothrium latum</name>
    <dbReference type="NCBI Taxonomy" id="60516"/>
    <lineage>
        <taxon>Eukaryota</taxon>
        <taxon>Metazoa</taxon>
        <taxon>Spiralia</taxon>
        <taxon>Lophotrochozoa</taxon>
        <taxon>Platyhelminthes</taxon>
        <taxon>Cestoda</taxon>
        <taxon>Eucestoda</taxon>
        <taxon>Diphyllobothriidea</taxon>
        <taxon>Diphyllobothriidae</taxon>
        <taxon>Dibothriocephalus</taxon>
    </lineage>
</organism>
<dbReference type="Proteomes" id="UP000281553">
    <property type="component" value="Unassembled WGS sequence"/>
</dbReference>
<evidence type="ECO:0000313" key="1">
    <source>
        <dbReference type="EMBL" id="VDK71041.1"/>
    </source>
</evidence>
<dbReference type="EMBL" id="UYRU01041901">
    <property type="protein sequence ID" value="VDK71041.1"/>
    <property type="molecule type" value="Genomic_DNA"/>
</dbReference>
<gene>
    <name evidence="1" type="ORF">DILT_LOCUS2297</name>
</gene>
<sequence>MLCSSKQRPDRNLPCRINRYPLELSRLNEPPFSGDRDARMKNADRRKLHKALRHAKLPHCLLEFWRCSKDQHWNHPESILDAHMERNAYFKNDVTSHHRLSNFGDGKLEDEEEDEDCRGFILLEETEMTMENHSLPQDLPSRECSSDIILNISGKLEVPIITTFLHRILALVSS</sequence>
<dbReference type="OrthoDB" id="10498178at2759"/>
<proteinExistence type="predicted"/>